<dbReference type="InterPro" id="IPR054765">
    <property type="entry name" value="SLBB_dom"/>
</dbReference>
<comment type="caution">
    <text evidence="18">The sequence shown here is derived from an EMBL/GenBank/DDBJ whole genome shotgun (WGS) entry which is preliminary data.</text>
</comment>
<evidence type="ECO:0000259" key="17">
    <source>
        <dbReference type="Pfam" id="PF22461"/>
    </source>
</evidence>
<feature type="chain" id="PRO_5013307359" evidence="15">
    <location>
        <begin position="22"/>
        <end position="254"/>
    </location>
</feature>
<evidence type="ECO:0000256" key="14">
    <source>
        <dbReference type="ARBA" id="ARBA00023288"/>
    </source>
</evidence>
<dbReference type="RefSeq" id="WP_096892317.1">
    <property type="nucleotide sequence ID" value="NZ_BAOS01000001.1"/>
</dbReference>
<keyword evidence="5" id="KW-0762">Sugar transport</keyword>
<dbReference type="OrthoDB" id="279464at2"/>
<organism evidence="18 19">
    <name type="scientific">Candidatus Scalindua japonica</name>
    <dbReference type="NCBI Taxonomy" id="1284222"/>
    <lineage>
        <taxon>Bacteria</taxon>
        <taxon>Pseudomonadati</taxon>
        <taxon>Planctomycetota</taxon>
        <taxon>Candidatus Brocadiia</taxon>
        <taxon>Candidatus Brocadiales</taxon>
        <taxon>Candidatus Scalinduaceae</taxon>
        <taxon>Candidatus Scalindua</taxon>
    </lineage>
</organism>
<sequence length="254" mass="27975">MIKHIILFSSLTVCLSLISCAYMNSPTDLEVLTFEAENSSASEPIGDYVLKQGDSLDVKYFYNSELNVNVVIRLDGKISLQLIGELVAAGLTPSELQATIIEKYKGILRKPEVTIFLKEFEEEKVYVGGEVDRPGDFSINIGNTTVLQSIFKAGGFKETSDPGSVIIVRRGPENMPVTRKVNLKEVISGKAPEKDIYLQPFDIVFVPKTFIAKANKSVEQYIKNMIPVTLSTGFSYFRGKTRTKNSGGGSFVAP</sequence>
<evidence type="ECO:0000256" key="5">
    <source>
        <dbReference type="ARBA" id="ARBA00022597"/>
    </source>
</evidence>
<dbReference type="Pfam" id="PF22461">
    <property type="entry name" value="SLBB_2"/>
    <property type="match status" value="1"/>
</dbReference>
<keyword evidence="7 15" id="KW-0732">Signal</keyword>
<evidence type="ECO:0000256" key="11">
    <source>
        <dbReference type="ARBA" id="ARBA00023136"/>
    </source>
</evidence>
<dbReference type="PANTHER" id="PTHR33619:SF3">
    <property type="entry name" value="POLYSACCHARIDE EXPORT PROTEIN GFCE-RELATED"/>
    <property type="match status" value="1"/>
</dbReference>
<evidence type="ECO:0000256" key="10">
    <source>
        <dbReference type="ARBA" id="ARBA00023114"/>
    </source>
</evidence>
<evidence type="ECO:0000256" key="6">
    <source>
        <dbReference type="ARBA" id="ARBA00022692"/>
    </source>
</evidence>
<protein>
    <submittedName>
        <fullName evidence="18">Periplasmic protein</fullName>
    </submittedName>
</protein>
<evidence type="ECO:0000256" key="12">
    <source>
        <dbReference type="ARBA" id="ARBA00023139"/>
    </source>
</evidence>
<evidence type="ECO:0000256" key="4">
    <source>
        <dbReference type="ARBA" id="ARBA00022452"/>
    </source>
</evidence>
<keyword evidence="14" id="KW-0449">Lipoprotein</keyword>
<feature type="domain" description="SLBB" evidence="17">
    <location>
        <begin position="124"/>
        <end position="206"/>
    </location>
</feature>
<keyword evidence="3" id="KW-0813">Transport</keyword>
<evidence type="ECO:0000313" key="18">
    <source>
        <dbReference type="EMBL" id="GAX59179.1"/>
    </source>
</evidence>
<keyword evidence="10" id="KW-0626">Porin</keyword>
<dbReference type="GO" id="GO:0009279">
    <property type="term" value="C:cell outer membrane"/>
    <property type="evidence" value="ECO:0007669"/>
    <property type="project" value="UniProtKB-SubCell"/>
</dbReference>
<comment type="subcellular location">
    <subcellularLocation>
        <location evidence="1">Cell outer membrane</location>
        <topology evidence="1">Multi-pass membrane protein</topology>
    </subcellularLocation>
</comment>
<feature type="domain" description="Polysaccharide export protein N-terminal" evidence="16">
    <location>
        <begin position="46"/>
        <end position="117"/>
    </location>
</feature>
<dbReference type="GO" id="GO:0015288">
    <property type="term" value="F:porin activity"/>
    <property type="evidence" value="ECO:0007669"/>
    <property type="project" value="UniProtKB-KW"/>
</dbReference>
<dbReference type="PANTHER" id="PTHR33619">
    <property type="entry name" value="POLYSACCHARIDE EXPORT PROTEIN GFCE-RELATED"/>
    <property type="match status" value="1"/>
</dbReference>
<comment type="similarity">
    <text evidence="2">Belongs to the BexD/CtrA/VexA family.</text>
</comment>
<dbReference type="Gene3D" id="3.10.560.10">
    <property type="entry name" value="Outer membrane lipoprotein wza domain like"/>
    <property type="match status" value="1"/>
</dbReference>
<evidence type="ECO:0000313" key="19">
    <source>
        <dbReference type="Proteomes" id="UP000218542"/>
    </source>
</evidence>
<keyword evidence="11" id="KW-0472">Membrane</keyword>
<dbReference type="Proteomes" id="UP000218542">
    <property type="component" value="Unassembled WGS sequence"/>
</dbReference>
<reference evidence="19" key="1">
    <citation type="journal article" date="2017" name="Environ. Microbiol. Rep.">
        <title>Genetic Diversity of Marine Anaerobic Ammonium-Oxidizing Bacteria as Revealed by Genomic and Proteomic Analyses of 'Candidatus Scalindua japonica'.</title>
        <authorList>
            <person name="Oshiki M."/>
            <person name="Mizuto K."/>
            <person name="Kimura Z."/>
            <person name="Kindaichi T."/>
            <person name="Satoh H."/>
            <person name="Okabe S."/>
        </authorList>
    </citation>
    <scope>NUCLEOTIDE SEQUENCE [LARGE SCALE GENOMIC DNA]</scope>
    <source>
        <strain evidence="19">husup-a2</strain>
    </source>
</reference>
<dbReference type="GO" id="GO:0006811">
    <property type="term" value="P:monoatomic ion transport"/>
    <property type="evidence" value="ECO:0007669"/>
    <property type="project" value="UniProtKB-KW"/>
</dbReference>
<dbReference type="InterPro" id="IPR003715">
    <property type="entry name" value="Poly_export_N"/>
</dbReference>
<proteinExistence type="inferred from homology"/>
<evidence type="ECO:0000256" key="3">
    <source>
        <dbReference type="ARBA" id="ARBA00022448"/>
    </source>
</evidence>
<evidence type="ECO:0000256" key="7">
    <source>
        <dbReference type="ARBA" id="ARBA00022729"/>
    </source>
</evidence>
<evidence type="ECO:0000256" key="2">
    <source>
        <dbReference type="ARBA" id="ARBA00009450"/>
    </source>
</evidence>
<accession>A0A286TTD6</accession>
<keyword evidence="9" id="KW-0406">Ion transport</keyword>
<dbReference type="GO" id="GO:0015159">
    <property type="term" value="F:polysaccharide transmembrane transporter activity"/>
    <property type="evidence" value="ECO:0007669"/>
    <property type="project" value="InterPro"/>
</dbReference>
<keyword evidence="12" id="KW-0564">Palmitate</keyword>
<keyword evidence="8" id="KW-0625">Polysaccharide transport</keyword>
<dbReference type="Gene3D" id="3.30.1950.10">
    <property type="entry name" value="wza like domain"/>
    <property type="match status" value="1"/>
</dbReference>
<evidence type="ECO:0000256" key="13">
    <source>
        <dbReference type="ARBA" id="ARBA00023237"/>
    </source>
</evidence>
<name>A0A286TTD6_9BACT</name>
<evidence type="ECO:0000256" key="9">
    <source>
        <dbReference type="ARBA" id="ARBA00023065"/>
    </source>
</evidence>
<dbReference type="PROSITE" id="PS51257">
    <property type="entry name" value="PROKAR_LIPOPROTEIN"/>
    <property type="match status" value="1"/>
</dbReference>
<evidence type="ECO:0000256" key="1">
    <source>
        <dbReference type="ARBA" id="ARBA00004571"/>
    </source>
</evidence>
<keyword evidence="19" id="KW-1185">Reference proteome</keyword>
<dbReference type="InterPro" id="IPR049712">
    <property type="entry name" value="Poly_export"/>
</dbReference>
<dbReference type="EMBL" id="BAOS01000001">
    <property type="protein sequence ID" value="GAX59179.1"/>
    <property type="molecule type" value="Genomic_DNA"/>
</dbReference>
<dbReference type="GO" id="GO:0046930">
    <property type="term" value="C:pore complex"/>
    <property type="evidence" value="ECO:0007669"/>
    <property type="project" value="UniProtKB-KW"/>
</dbReference>
<keyword evidence="4" id="KW-1134">Transmembrane beta strand</keyword>
<keyword evidence="13" id="KW-0998">Cell outer membrane</keyword>
<keyword evidence="6" id="KW-0812">Transmembrane</keyword>
<dbReference type="AlphaFoldDB" id="A0A286TTD6"/>
<dbReference type="Pfam" id="PF02563">
    <property type="entry name" value="Poly_export"/>
    <property type="match status" value="1"/>
</dbReference>
<evidence type="ECO:0000256" key="15">
    <source>
        <dbReference type="SAM" id="SignalP"/>
    </source>
</evidence>
<evidence type="ECO:0000256" key="8">
    <source>
        <dbReference type="ARBA" id="ARBA00023047"/>
    </source>
</evidence>
<evidence type="ECO:0000259" key="16">
    <source>
        <dbReference type="Pfam" id="PF02563"/>
    </source>
</evidence>
<gene>
    <name evidence="18" type="ORF">SCALIN_C01_0110</name>
</gene>
<feature type="signal peptide" evidence="15">
    <location>
        <begin position="1"/>
        <end position="21"/>
    </location>
</feature>